<protein>
    <recommendedName>
        <fullName evidence="7">Regulator of microtubule dynamics protein 1</fullName>
    </recommendedName>
    <alternativeName>
        <fullName evidence="8">Protein FAM82B</fullName>
    </alternativeName>
</protein>
<keyword evidence="9" id="KW-1185">Reference proteome</keyword>
<dbReference type="Proteomes" id="UP000035680">
    <property type="component" value="Unassembled WGS sequence"/>
</dbReference>
<evidence type="ECO:0000313" key="10">
    <source>
        <dbReference type="WBParaSite" id="SVE_0416000.1"/>
    </source>
</evidence>
<dbReference type="GO" id="GO:0005876">
    <property type="term" value="C:spindle microtubule"/>
    <property type="evidence" value="ECO:0007669"/>
    <property type="project" value="TreeGrafter"/>
</dbReference>
<reference evidence="9" key="1">
    <citation type="submission" date="2014-07" db="EMBL/GenBank/DDBJ databases">
        <authorList>
            <person name="Martin A.A"/>
            <person name="De Silva N."/>
        </authorList>
    </citation>
    <scope>NUCLEOTIDE SEQUENCE</scope>
</reference>
<keyword evidence="3" id="KW-0963">Cytoplasm</keyword>
<dbReference type="GO" id="GO:0008017">
    <property type="term" value="F:microtubule binding"/>
    <property type="evidence" value="ECO:0007669"/>
    <property type="project" value="TreeGrafter"/>
</dbReference>
<proteinExistence type="predicted"/>
<evidence type="ECO:0000256" key="7">
    <source>
        <dbReference type="ARBA" id="ARBA00039966"/>
    </source>
</evidence>
<dbReference type="STRING" id="75913.A0A0K0F5R8"/>
<dbReference type="InterPro" id="IPR049039">
    <property type="entry name" value="RMD1-3_a_helical_rpt"/>
</dbReference>
<comment type="subcellular location">
    <subcellularLocation>
        <location evidence="1">Cytoplasm</location>
        <location evidence="1">Cytoskeleton</location>
    </subcellularLocation>
</comment>
<name>A0A0K0F5R8_STRVS</name>
<dbReference type="PANTHER" id="PTHR16056:SF16">
    <property type="entry name" value="REGULATOR OF MICROTUBULE DYNAMICS PROTEIN 1"/>
    <property type="match status" value="1"/>
</dbReference>
<accession>A0A0K0F5R8</accession>
<dbReference type="GO" id="GO:0005739">
    <property type="term" value="C:mitochondrion"/>
    <property type="evidence" value="ECO:0007669"/>
    <property type="project" value="TreeGrafter"/>
</dbReference>
<dbReference type="InterPro" id="IPR011990">
    <property type="entry name" value="TPR-like_helical_dom_sf"/>
</dbReference>
<dbReference type="SUPFAM" id="SSF48452">
    <property type="entry name" value="TPR-like"/>
    <property type="match status" value="1"/>
</dbReference>
<keyword evidence="4" id="KW-0677">Repeat</keyword>
<keyword evidence="6" id="KW-0206">Cytoskeleton</keyword>
<evidence type="ECO:0000256" key="5">
    <source>
        <dbReference type="ARBA" id="ARBA00022803"/>
    </source>
</evidence>
<dbReference type="Gene3D" id="1.25.40.10">
    <property type="entry name" value="Tetratricopeptide repeat domain"/>
    <property type="match status" value="1"/>
</dbReference>
<reference evidence="10" key="2">
    <citation type="submission" date="2015-08" db="UniProtKB">
        <authorList>
            <consortium name="WormBaseParasite"/>
        </authorList>
    </citation>
    <scope>IDENTIFICATION</scope>
</reference>
<dbReference type="AlphaFoldDB" id="A0A0K0F5R8"/>
<evidence type="ECO:0000256" key="6">
    <source>
        <dbReference type="ARBA" id="ARBA00023212"/>
    </source>
</evidence>
<keyword evidence="5" id="KW-0802">TPR repeat</keyword>
<organism evidence="9 10">
    <name type="scientific">Strongyloides venezuelensis</name>
    <name type="common">Threadworm</name>
    <dbReference type="NCBI Taxonomy" id="75913"/>
    <lineage>
        <taxon>Eukaryota</taxon>
        <taxon>Metazoa</taxon>
        <taxon>Ecdysozoa</taxon>
        <taxon>Nematoda</taxon>
        <taxon>Chromadorea</taxon>
        <taxon>Rhabditida</taxon>
        <taxon>Tylenchina</taxon>
        <taxon>Panagrolaimomorpha</taxon>
        <taxon>Strongyloidoidea</taxon>
        <taxon>Strongyloididae</taxon>
        <taxon>Strongyloides</taxon>
    </lineage>
</organism>
<evidence type="ECO:0000256" key="2">
    <source>
        <dbReference type="ARBA" id="ARBA00011375"/>
    </source>
</evidence>
<evidence type="ECO:0000313" key="9">
    <source>
        <dbReference type="Proteomes" id="UP000035680"/>
    </source>
</evidence>
<dbReference type="GO" id="GO:0097431">
    <property type="term" value="C:mitotic spindle pole"/>
    <property type="evidence" value="ECO:0007669"/>
    <property type="project" value="TreeGrafter"/>
</dbReference>
<evidence type="ECO:0000256" key="4">
    <source>
        <dbReference type="ARBA" id="ARBA00022737"/>
    </source>
</evidence>
<sequence length="319" mass="36785">MNSTKFVRFFSSSRSILLRAGNKQNYSHNSSRKFGNHFTKMAIGTGTTGTLLGLSFWGSSKNDDDKSRFSAVPSANKEIQNLELIIRETDALYNNYLIDNAYAILKKHSKGTNSELLWRLARVLCEKGKMSKDKEERKTFFTEAYETCKKALDNEPVEGSFGAHKWMAIILDYVGEIEGRKSRIEKSYIVKEHLNRALEINPLDATTWHILGIWHFTFADMPSYQYYIAKAVFNTPPTSTYEEALSYFEKAETIQPEFYSRNTFYLAECYDRLGRKDDAKFYYMKAFKMPVISVDDQEVHDKAFKKLKGLGIKPNDITN</sequence>
<evidence type="ECO:0000256" key="3">
    <source>
        <dbReference type="ARBA" id="ARBA00022490"/>
    </source>
</evidence>
<comment type="subunit">
    <text evidence="2">Interacts with microtubules.</text>
</comment>
<dbReference type="PANTHER" id="PTHR16056">
    <property type="entry name" value="REGULATOR OF MICROTUBULE DYNAMICS PROTEIN"/>
    <property type="match status" value="1"/>
</dbReference>
<evidence type="ECO:0000256" key="8">
    <source>
        <dbReference type="ARBA" id="ARBA00041958"/>
    </source>
</evidence>
<dbReference type="Pfam" id="PF21033">
    <property type="entry name" value="RMD1-3"/>
    <property type="match status" value="1"/>
</dbReference>
<evidence type="ECO:0000256" key="1">
    <source>
        <dbReference type="ARBA" id="ARBA00004245"/>
    </source>
</evidence>
<dbReference type="WBParaSite" id="SVE_0416000.1">
    <property type="protein sequence ID" value="SVE_0416000.1"/>
    <property type="gene ID" value="SVE_0416000"/>
</dbReference>